<dbReference type="InterPro" id="IPR038566">
    <property type="entry name" value="Mediator_Med6_sf"/>
</dbReference>
<protein>
    <recommendedName>
        <fullName evidence="3 8">Mediator of RNA polymerase II transcription subunit 6</fullName>
    </recommendedName>
    <alternativeName>
        <fullName evidence="7 8">Mediator complex subunit 6</fullName>
    </alternativeName>
</protein>
<keyword evidence="5 8" id="KW-0804">Transcription</keyword>
<dbReference type="InterPro" id="IPR007018">
    <property type="entry name" value="Mediator_Med6"/>
</dbReference>
<keyword evidence="11" id="KW-1185">Reference proteome</keyword>
<reference evidence="10" key="1">
    <citation type="journal article" date="2020" name="Fungal Divers.">
        <title>Resolving the Mortierellaceae phylogeny through synthesis of multi-gene phylogenetics and phylogenomics.</title>
        <authorList>
            <person name="Vandepol N."/>
            <person name="Liber J."/>
            <person name="Desiro A."/>
            <person name="Na H."/>
            <person name="Kennedy M."/>
            <person name="Barry K."/>
            <person name="Grigoriev I.V."/>
            <person name="Miller A.N."/>
            <person name="O'Donnell K."/>
            <person name="Stajich J.E."/>
            <person name="Bonito G."/>
        </authorList>
    </citation>
    <scope>NUCLEOTIDE SEQUENCE</scope>
    <source>
        <strain evidence="10">REB-010B</strain>
    </source>
</reference>
<evidence type="ECO:0000256" key="1">
    <source>
        <dbReference type="ARBA" id="ARBA00004123"/>
    </source>
</evidence>
<feature type="compositionally biased region" description="Low complexity" evidence="9">
    <location>
        <begin position="302"/>
        <end position="312"/>
    </location>
</feature>
<comment type="similarity">
    <text evidence="2 8">Belongs to the Mediator complex subunit 6 family.</text>
</comment>
<keyword evidence="6 8" id="KW-0539">Nucleus</keyword>
<feature type="compositionally biased region" description="Gly residues" evidence="9">
    <location>
        <begin position="313"/>
        <end position="322"/>
    </location>
</feature>
<dbReference type="PANTHER" id="PTHR13104">
    <property type="entry name" value="MED-6-RELATED"/>
    <property type="match status" value="1"/>
</dbReference>
<evidence type="ECO:0000256" key="5">
    <source>
        <dbReference type="ARBA" id="ARBA00023163"/>
    </source>
</evidence>
<dbReference type="Pfam" id="PF04934">
    <property type="entry name" value="Med6"/>
    <property type="match status" value="1"/>
</dbReference>
<gene>
    <name evidence="8 10" type="primary">MED6</name>
    <name evidence="10" type="ORF">BGZ99_005493</name>
</gene>
<dbReference type="OrthoDB" id="344220at2759"/>
<dbReference type="GO" id="GO:0006357">
    <property type="term" value="P:regulation of transcription by RNA polymerase II"/>
    <property type="evidence" value="ECO:0007669"/>
    <property type="project" value="InterPro"/>
</dbReference>
<comment type="caution">
    <text evidence="10">The sequence shown here is derived from an EMBL/GenBank/DDBJ whole genome shotgun (WGS) entry which is preliminary data.</text>
</comment>
<dbReference type="Proteomes" id="UP000738325">
    <property type="component" value="Unassembled WGS sequence"/>
</dbReference>
<organism evidence="10 11">
    <name type="scientific">Dissophora globulifera</name>
    <dbReference type="NCBI Taxonomy" id="979702"/>
    <lineage>
        <taxon>Eukaryota</taxon>
        <taxon>Fungi</taxon>
        <taxon>Fungi incertae sedis</taxon>
        <taxon>Mucoromycota</taxon>
        <taxon>Mortierellomycotina</taxon>
        <taxon>Mortierellomycetes</taxon>
        <taxon>Mortierellales</taxon>
        <taxon>Mortierellaceae</taxon>
        <taxon>Dissophora</taxon>
    </lineage>
</organism>
<feature type="compositionally biased region" description="Low complexity" evidence="9">
    <location>
        <begin position="323"/>
        <end position="335"/>
    </location>
</feature>
<evidence type="ECO:0000256" key="3">
    <source>
        <dbReference type="ARBA" id="ARBA00020634"/>
    </source>
</evidence>
<evidence type="ECO:0000256" key="8">
    <source>
        <dbReference type="RuleBase" id="RU364143"/>
    </source>
</evidence>
<feature type="compositionally biased region" description="Gly residues" evidence="9">
    <location>
        <begin position="336"/>
        <end position="348"/>
    </location>
</feature>
<accession>A0A9P6UTK8</accession>
<keyword evidence="4 8" id="KW-0805">Transcription regulation</keyword>
<evidence type="ECO:0000256" key="4">
    <source>
        <dbReference type="ARBA" id="ARBA00023015"/>
    </source>
</evidence>
<comment type="function">
    <text evidence="8">Component of the Mediator complex, a coactivator involved in the regulated transcription of nearly all RNA polymerase II-dependent genes. Mediator functions as a bridge to convey information from gene-specific regulatory proteins to the basal RNA polymerase II transcription machinery. Mediator is recruited to promoters by direct interactions with regulatory proteins and serves as a scaffold for the assembly of a functional preinitiation complex with RNA polymerase II and the general transcription factors.</text>
</comment>
<evidence type="ECO:0000256" key="2">
    <source>
        <dbReference type="ARBA" id="ARBA00007526"/>
    </source>
</evidence>
<feature type="region of interest" description="Disordered" evidence="9">
    <location>
        <begin position="261"/>
        <end position="370"/>
    </location>
</feature>
<proteinExistence type="inferred from homology"/>
<evidence type="ECO:0000256" key="7">
    <source>
        <dbReference type="ARBA" id="ARBA00031259"/>
    </source>
</evidence>
<dbReference type="EMBL" id="JAAAIP010000357">
    <property type="protein sequence ID" value="KAG0318706.1"/>
    <property type="molecule type" value="Genomic_DNA"/>
</dbReference>
<evidence type="ECO:0000256" key="9">
    <source>
        <dbReference type="SAM" id="MobiDB-lite"/>
    </source>
</evidence>
<dbReference type="AlphaFoldDB" id="A0A9P6UTK8"/>
<evidence type="ECO:0000313" key="11">
    <source>
        <dbReference type="Proteomes" id="UP000738325"/>
    </source>
</evidence>
<keyword evidence="8" id="KW-0010">Activator</keyword>
<dbReference type="GO" id="GO:0003712">
    <property type="term" value="F:transcription coregulator activity"/>
    <property type="evidence" value="ECO:0007669"/>
    <property type="project" value="InterPro"/>
</dbReference>
<sequence length="370" mass="38266">MATGAVQAAGSNASNADQNLLNMEWRFHEWIMGVGGLNPDNVLDYFAQSPFWDPECNNAVLRMQTQFNNLGEMKQRLSEMTGVEFALVHERYPTLFVIQKQRRRSPQEVKPMAIYYVLQGSIYQCPDLQTLLSNRILGSLHHVESAFNEARVMTEFHPSTGYHWKSTITSGSSTALSVMTPATAPTPNATGAATAPAASQEFRTAVDRAIKNVDQRAHIQQLVLQSGRGAANSGLSGASATTTAAVSAAAAAAAAASAASDSKVKQEGGGANASGLNVGGSIPSSKGTPKAANKRRKKSEEASAAAASMGINTGAGGPGGNVQGRPVAGVASGLMAGAGGLNAAGAGGSPATPTTAPTKRRKKTKTTEPK</sequence>
<name>A0A9P6UTK8_9FUNG</name>
<dbReference type="Gene3D" id="3.10.450.580">
    <property type="entry name" value="Mediator complex, subunit Med6"/>
    <property type="match status" value="1"/>
</dbReference>
<comment type="subcellular location">
    <subcellularLocation>
        <location evidence="1 8">Nucleus</location>
    </subcellularLocation>
</comment>
<comment type="subunit">
    <text evidence="8">Component of the Mediator complex.</text>
</comment>
<evidence type="ECO:0000313" key="10">
    <source>
        <dbReference type="EMBL" id="KAG0318706.1"/>
    </source>
</evidence>
<evidence type="ECO:0000256" key="6">
    <source>
        <dbReference type="ARBA" id="ARBA00023242"/>
    </source>
</evidence>
<dbReference type="GO" id="GO:0016592">
    <property type="term" value="C:mediator complex"/>
    <property type="evidence" value="ECO:0007669"/>
    <property type="project" value="InterPro"/>
</dbReference>